<dbReference type="EMBL" id="BAABKN010000009">
    <property type="protein sequence ID" value="GAA4731523.1"/>
    <property type="molecule type" value="Genomic_DNA"/>
</dbReference>
<feature type="signal peptide" evidence="1">
    <location>
        <begin position="1"/>
        <end position="28"/>
    </location>
</feature>
<organism evidence="2 3">
    <name type="scientific">Nocardioides endophyticus</name>
    <dbReference type="NCBI Taxonomy" id="1353775"/>
    <lineage>
        <taxon>Bacteria</taxon>
        <taxon>Bacillati</taxon>
        <taxon>Actinomycetota</taxon>
        <taxon>Actinomycetes</taxon>
        <taxon>Propionibacteriales</taxon>
        <taxon>Nocardioidaceae</taxon>
        <taxon>Nocardioides</taxon>
    </lineage>
</organism>
<dbReference type="Proteomes" id="UP001499882">
    <property type="component" value="Unassembled WGS sequence"/>
</dbReference>
<protein>
    <recommendedName>
        <fullName evidence="4">Alpha-amylase</fullName>
    </recommendedName>
</protein>
<proteinExistence type="predicted"/>
<dbReference type="Gene3D" id="2.60.40.1120">
    <property type="entry name" value="Carboxypeptidase-like, regulatory domain"/>
    <property type="match status" value="1"/>
</dbReference>
<evidence type="ECO:0008006" key="4">
    <source>
        <dbReference type="Google" id="ProtNLM"/>
    </source>
</evidence>
<dbReference type="InterPro" id="IPR013784">
    <property type="entry name" value="Carb-bd-like_fold"/>
</dbReference>
<keyword evidence="3" id="KW-1185">Reference proteome</keyword>
<comment type="caution">
    <text evidence="2">The sequence shown here is derived from an EMBL/GenBank/DDBJ whole genome shotgun (WGS) entry which is preliminary data.</text>
</comment>
<evidence type="ECO:0000313" key="2">
    <source>
        <dbReference type="EMBL" id="GAA4731523.1"/>
    </source>
</evidence>
<dbReference type="RefSeq" id="WP_345525965.1">
    <property type="nucleotide sequence ID" value="NZ_BAABKN010000009.1"/>
</dbReference>
<sequence length="515" mass="55536">MPISSRRLVPATLLALLASLLLVVPAQAADTGSISGMVTARPSGGTAAPYAGASILFDRLHETGGNDNALVRAESDSTGHFSVTGVPDGRYQIRTYPKVYGELGQYGYEYYDDRWSPYGATEVVVNGGAITLSHAIELQPIGKVVGTVRNEAGQPMPGVYVGFSQGNGGGYSTVTDAQGRYDSLEGEWSGNLIPGDYVAEAGTSGYEADDPQYYYDTHPVTVRPGVATVQDITMRERPRVVFTVLDTDGEPLANAPLLFKVRTNGGAWDWPQYGPNATDAQGRYRFINNFDEFKIQFGLPAGYQGTGVPEYWEDAYTFDDAKVLSFPNGVAKSRSYTVRLTTGRTYVSQAASGKRLTADPGSWGSEVTDRAYQWLANDAAIPGATQPTYVVTNKVAGKRISVRIAGTLPNGDRVSTTSTVTERAVGKLTSHRPKIKGKLRLGKKLVASVKAWSPARVKLAFQWLRDGKPVKKRTARSYRLGKADVGHKISVRVVGRKASYATATVKSPATAKVRR</sequence>
<name>A0ABP8YKE1_9ACTN</name>
<accession>A0ABP8YKE1</accession>
<feature type="chain" id="PRO_5046456205" description="Alpha-amylase" evidence="1">
    <location>
        <begin position="29"/>
        <end position="515"/>
    </location>
</feature>
<evidence type="ECO:0000256" key="1">
    <source>
        <dbReference type="SAM" id="SignalP"/>
    </source>
</evidence>
<evidence type="ECO:0000313" key="3">
    <source>
        <dbReference type="Proteomes" id="UP001499882"/>
    </source>
</evidence>
<dbReference type="SUPFAM" id="SSF49452">
    <property type="entry name" value="Starch-binding domain-like"/>
    <property type="match status" value="2"/>
</dbReference>
<dbReference type="Gene3D" id="2.60.40.2700">
    <property type="match status" value="2"/>
</dbReference>
<gene>
    <name evidence="2" type="ORF">GCM10023350_13600</name>
</gene>
<keyword evidence="1" id="KW-0732">Signal</keyword>
<reference evidence="3" key="1">
    <citation type="journal article" date="2019" name="Int. J. Syst. Evol. Microbiol.">
        <title>The Global Catalogue of Microorganisms (GCM) 10K type strain sequencing project: providing services to taxonomists for standard genome sequencing and annotation.</title>
        <authorList>
            <consortium name="The Broad Institute Genomics Platform"/>
            <consortium name="The Broad Institute Genome Sequencing Center for Infectious Disease"/>
            <person name="Wu L."/>
            <person name="Ma J."/>
        </authorList>
    </citation>
    <scope>NUCLEOTIDE SEQUENCE [LARGE SCALE GENOMIC DNA]</scope>
    <source>
        <strain evidence="3">JCM 18532</strain>
    </source>
</reference>